<keyword evidence="1" id="KW-0732">Signal</keyword>
<dbReference type="AlphaFoldDB" id="A0A9P4HBT5"/>
<comment type="caution">
    <text evidence="2">The sequence shown here is derived from an EMBL/GenBank/DDBJ whole genome shotgun (WGS) entry which is preliminary data.</text>
</comment>
<gene>
    <name evidence="2" type="ORF">EK21DRAFT_61695</name>
</gene>
<name>A0A9P4HBT5_9PLEO</name>
<dbReference type="EMBL" id="ML978175">
    <property type="protein sequence ID" value="KAF2032081.1"/>
    <property type="molecule type" value="Genomic_DNA"/>
</dbReference>
<dbReference type="OrthoDB" id="3788596at2759"/>
<feature type="chain" id="PRO_5040506907" evidence="1">
    <location>
        <begin position="22"/>
        <end position="202"/>
    </location>
</feature>
<proteinExistence type="predicted"/>
<protein>
    <submittedName>
        <fullName evidence="2">Uncharacterized protein</fullName>
    </submittedName>
</protein>
<evidence type="ECO:0000313" key="3">
    <source>
        <dbReference type="Proteomes" id="UP000799777"/>
    </source>
</evidence>
<sequence>MIVHSTQVLLALLTTACSAFAQTLPTLTPTPSPSSIPWSTKIDTLRAYILTHPEQNATKGFWNGPSLQLTFPDTSCLQVRFYNWDCFFDIPYKMRGVVAYLDSINARDMAPITDTYRFYTYGYYVDPDNGWRYYDEARLSFGACGNRGPQSSCGVGWCVDQNGNGPGWNATFVVPEGESPYVDPNSRDNICPWLKNGTSAHK</sequence>
<accession>A0A9P4HBT5</accession>
<dbReference type="Proteomes" id="UP000799777">
    <property type="component" value="Unassembled WGS sequence"/>
</dbReference>
<organism evidence="2 3">
    <name type="scientific">Setomelanomma holmii</name>
    <dbReference type="NCBI Taxonomy" id="210430"/>
    <lineage>
        <taxon>Eukaryota</taxon>
        <taxon>Fungi</taxon>
        <taxon>Dikarya</taxon>
        <taxon>Ascomycota</taxon>
        <taxon>Pezizomycotina</taxon>
        <taxon>Dothideomycetes</taxon>
        <taxon>Pleosporomycetidae</taxon>
        <taxon>Pleosporales</taxon>
        <taxon>Pleosporineae</taxon>
        <taxon>Phaeosphaeriaceae</taxon>
        <taxon>Setomelanomma</taxon>
    </lineage>
</organism>
<feature type="signal peptide" evidence="1">
    <location>
        <begin position="1"/>
        <end position="21"/>
    </location>
</feature>
<reference evidence="2" key="1">
    <citation type="journal article" date="2020" name="Stud. Mycol.">
        <title>101 Dothideomycetes genomes: a test case for predicting lifestyles and emergence of pathogens.</title>
        <authorList>
            <person name="Haridas S."/>
            <person name="Albert R."/>
            <person name="Binder M."/>
            <person name="Bloem J."/>
            <person name="Labutti K."/>
            <person name="Salamov A."/>
            <person name="Andreopoulos B."/>
            <person name="Baker S."/>
            <person name="Barry K."/>
            <person name="Bills G."/>
            <person name="Bluhm B."/>
            <person name="Cannon C."/>
            <person name="Castanera R."/>
            <person name="Culley D."/>
            <person name="Daum C."/>
            <person name="Ezra D."/>
            <person name="Gonzalez J."/>
            <person name="Henrissat B."/>
            <person name="Kuo A."/>
            <person name="Liang C."/>
            <person name="Lipzen A."/>
            <person name="Lutzoni F."/>
            <person name="Magnuson J."/>
            <person name="Mondo S."/>
            <person name="Nolan M."/>
            <person name="Ohm R."/>
            <person name="Pangilinan J."/>
            <person name="Park H.-J."/>
            <person name="Ramirez L."/>
            <person name="Alfaro M."/>
            <person name="Sun H."/>
            <person name="Tritt A."/>
            <person name="Yoshinaga Y."/>
            <person name="Zwiers L.-H."/>
            <person name="Turgeon B."/>
            <person name="Goodwin S."/>
            <person name="Spatafora J."/>
            <person name="Crous P."/>
            <person name="Grigoriev I."/>
        </authorList>
    </citation>
    <scope>NUCLEOTIDE SEQUENCE</scope>
    <source>
        <strain evidence="2">CBS 110217</strain>
    </source>
</reference>
<evidence type="ECO:0000256" key="1">
    <source>
        <dbReference type="SAM" id="SignalP"/>
    </source>
</evidence>
<keyword evidence="3" id="KW-1185">Reference proteome</keyword>
<evidence type="ECO:0000313" key="2">
    <source>
        <dbReference type="EMBL" id="KAF2032081.1"/>
    </source>
</evidence>